<dbReference type="Pfam" id="PF26059">
    <property type="entry name" value="DUF8020"/>
    <property type="match status" value="1"/>
</dbReference>
<evidence type="ECO:0000256" key="2">
    <source>
        <dbReference type="SAM" id="SignalP"/>
    </source>
</evidence>
<dbReference type="InterPro" id="IPR058333">
    <property type="entry name" value="DUF8020"/>
</dbReference>
<name>A0ABR7WBQ2_9ACTN</name>
<gene>
    <name evidence="4" type="ORF">IDF66_11395</name>
</gene>
<feature type="transmembrane region" description="Helical" evidence="1">
    <location>
        <begin position="189"/>
        <end position="211"/>
    </location>
</feature>
<comment type="caution">
    <text evidence="4">The sequence shown here is derived from an EMBL/GenBank/DDBJ whole genome shotgun (WGS) entry which is preliminary data.</text>
</comment>
<evidence type="ECO:0000313" key="5">
    <source>
        <dbReference type="Proteomes" id="UP000602395"/>
    </source>
</evidence>
<evidence type="ECO:0000256" key="1">
    <source>
        <dbReference type="SAM" id="Phobius"/>
    </source>
</evidence>
<feature type="transmembrane region" description="Helical" evidence="1">
    <location>
        <begin position="136"/>
        <end position="157"/>
    </location>
</feature>
<protein>
    <recommendedName>
        <fullName evidence="3">DUF8020 domain-containing protein</fullName>
    </recommendedName>
</protein>
<feature type="signal peptide" evidence="2">
    <location>
        <begin position="1"/>
        <end position="22"/>
    </location>
</feature>
<keyword evidence="5" id="KW-1185">Reference proteome</keyword>
<reference evidence="4 5" key="1">
    <citation type="submission" date="2020-09" db="EMBL/GenBank/DDBJ databases">
        <title>Novel species in genus Gordonia.</title>
        <authorList>
            <person name="Zhang G."/>
        </authorList>
    </citation>
    <scope>NUCLEOTIDE SEQUENCE [LARGE SCALE GENOMIC DNA]</scope>
    <source>
        <strain evidence="4 5">ON-33</strain>
    </source>
</reference>
<keyword evidence="1" id="KW-1133">Transmembrane helix</keyword>
<keyword evidence="2" id="KW-0732">Signal</keyword>
<evidence type="ECO:0000313" key="4">
    <source>
        <dbReference type="EMBL" id="MBD1320193.1"/>
    </source>
</evidence>
<sequence length="219" mass="21260">MNLNRLLAIAVMAIASMGIATGAADAAPAAAKASTQWNVIRHGASVVVSTDNGSFAKVNNQLVLHDAHGAVVQSVPLTVAVDDFTHPVNAQVAGKTATLALDTNPLLARFQPVPHKVDLSAAVAGVKDNITLTAAIGGFLGAAAGLVGGCLLGAVAAGVVSAPAVLLFGAGPLAGCIGGALLLGSGASLAGTAIGGLGSIAANVGPFIQLLNQPAKKKS</sequence>
<feature type="transmembrane region" description="Helical" evidence="1">
    <location>
        <begin position="164"/>
        <end position="183"/>
    </location>
</feature>
<accession>A0ABR7WBQ2</accession>
<feature type="domain" description="DUF8020" evidence="3">
    <location>
        <begin position="37"/>
        <end position="101"/>
    </location>
</feature>
<dbReference type="EMBL" id="JACWMS010000002">
    <property type="protein sequence ID" value="MBD1320193.1"/>
    <property type="molecule type" value="Genomic_DNA"/>
</dbReference>
<proteinExistence type="predicted"/>
<keyword evidence="1" id="KW-0812">Transmembrane</keyword>
<feature type="chain" id="PRO_5047327295" description="DUF8020 domain-containing protein" evidence="2">
    <location>
        <begin position="23"/>
        <end position="219"/>
    </location>
</feature>
<organism evidence="4 5">
    <name type="scientific">Gordonia hankookensis</name>
    <dbReference type="NCBI Taxonomy" id="589403"/>
    <lineage>
        <taxon>Bacteria</taxon>
        <taxon>Bacillati</taxon>
        <taxon>Actinomycetota</taxon>
        <taxon>Actinomycetes</taxon>
        <taxon>Mycobacteriales</taxon>
        <taxon>Gordoniaceae</taxon>
        <taxon>Gordonia</taxon>
    </lineage>
</organism>
<keyword evidence="1" id="KW-0472">Membrane</keyword>
<dbReference type="RefSeq" id="WP_190266921.1">
    <property type="nucleotide sequence ID" value="NZ_BAABAD010000004.1"/>
</dbReference>
<evidence type="ECO:0000259" key="3">
    <source>
        <dbReference type="Pfam" id="PF26059"/>
    </source>
</evidence>
<dbReference type="Proteomes" id="UP000602395">
    <property type="component" value="Unassembled WGS sequence"/>
</dbReference>